<comment type="caution">
    <text evidence="2">The sequence shown here is derived from an EMBL/GenBank/DDBJ whole genome shotgun (WGS) entry which is preliminary data.</text>
</comment>
<dbReference type="Proteomes" id="UP000823775">
    <property type="component" value="Unassembled WGS sequence"/>
</dbReference>
<name>A0ABS8RR26_DATST</name>
<feature type="region of interest" description="Disordered" evidence="1">
    <location>
        <begin position="66"/>
        <end position="157"/>
    </location>
</feature>
<evidence type="ECO:0000313" key="2">
    <source>
        <dbReference type="EMBL" id="MCD7449108.1"/>
    </source>
</evidence>
<dbReference type="EMBL" id="JACEIK010000083">
    <property type="protein sequence ID" value="MCD7449108.1"/>
    <property type="molecule type" value="Genomic_DNA"/>
</dbReference>
<evidence type="ECO:0000313" key="3">
    <source>
        <dbReference type="Proteomes" id="UP000823775"/>
    </source>
</evidence>
<evidence type="ECO:0000256" key="1">
    <source>
        <dbReference type="SAM" id="MobiDB-lite"/>
    </source>
</evidence>
<gene>
    <name evidence="2" type="ORF">HAX54_049222</name>
</gene>
<keyword evidence="3" id="KW-1185">Reference proteome</keyword>
<sequence length="157" mass="16621">MLELGEASTAFRLTDEKAAATRKMRKRLLNVQVLTVDGISGQNSKSNLHHSVGSSIVGLSVELAKKKRGRPRKTPVAQIPSGVNCADPDVGGINDAASSENPSKKGCERPPGSGKQQQREALEPGNLSRPFLEGFSEEATPLMPPTLGSAEFTTKGI</sequence>
<reference evidence="2 3" key="1">
    <citation type="journal article" date="2021" name="BMC Genomics">
        <title>Datura genome reveals duplications of psychoactive alkaloid biosynthetic genes and high mutation rate following tissue culture.</title>
        <authorList>
            <person name="Rajewski A."/>
            <person name="Carter-House D."/>
            <person name="Stajich J."/>
            <person name="Litt A."/>
        </authorList>
    </citation>
    <scope>NUCLEOTIDE SEQUENCE [LARGE SCALE GENOMIC DNA]</scope>
    <source>
        <strain evidence="2">AR-01</strain>
    </source>
</reference>
<protein>
    <submittedName>
        <fullName evidence="2">Uncharacterized protein</fullName>
    </submittedName>
</protein>
<proteinExistence type="predicted"/>
<organism evidence="2 3">
    <name type="scientific">Datura stramonium</name>
    <name type="common">Jimsonweed</name>
    <name type="synonym">Common thornapple</name>
    <dbReference type="NCBI Taxonomy" id="4076"/>
    <lineage>
        <taxon>Eukaryota</taxon>
        <taxon>Viridiplantae</taxon>
        <taxon>Streptophyta</taxon>
        <taxon>Embryophyta</taxon>
        <taxon>Tracheophyta</taxon>
        <taxon>Spermatophyta</taxon>
        <taxon>Magnoliopsida</taxon>
        <taxon>eudicotyledons</taxon>
        <taxon>Gunneridae</taxon>
        <taxon>Pentapetalae</taxon>
        <taxon>asterids</taxon>
        <taxon>lamiids</taxon>
        <taxon>Solanales</taxon>
        <taxon>Solanaceae</taxon>
        <taxon>Solanoideae</taxon>
        <taxon>Datureae</taxon>
        <taxon>Datura</taxon>
    </lineage>
</organism>
<accession>A0ABS8RR26</accession>